<keyword evidence="3 6" id="KW-0812">Transmembrane</keyword>
<dbReference type="GO" id="GO:0004888">
    <property type="term" value="F:transmembrane signaling receptor activity"/>
    <property type="evidence" value="ECO:0007669"/>
    <property type="project" value="InterPro"/>
</dbReference>
<dbReference type="Proteomes" id="UP001175271">
    <property type="component" value="Unassembled WGS sequence"/>
</dbReference>
<keyword evidence="4 6" id="KW-1133">Transmembrane helix</keyword>
<dbReference type="Gene3D" id="3.40.50.300">
    <property type="entry name" value="P-loop containing nucleotide triphosphate hydrolases"/>
    <property type="match status" value="1"/>
</dbReference>
<dbReference type="InterPro" id="IPR058519">
    <property type="entry name" value="DUF8206"/>
</dbReference>
<name>A0AA39M5W8_9BILA</name>
<evidence type="ECO:0000256" key="6">
    <source>
        <dbReference type="RuleBase" id="RU280813"/>
    </source>
</evidence>
<protein>
    <recommendedName>
        <fullName evidence="6">Serpentine receptor class gamma</fullName>
    </recommendedName>
</protein>
<dbReference type="Pfam" id="PF02118">
    <property type="entry name" value="Srg"/>
    <property type="match status" value="2"/>
</dbReference>
<dbReference type="InterPro" id="IPR000609">
    <property type="entry name" value="7TM_GPCR_serpentine_rcpt_Srg"/>
</dbReference>
<keyword evidence="5 6" id="KW-0472">Membrane</keyword>
<reference evidence="9" key="1">
    <citation type="submission" date="2023-06" db="EMBL/GenBank/DDBJ databases">
        <title>Genomic analysis of the entomopathogenic nematode Steinernema hermaphroditum.</title>
        <authorList>
            <person name="Schwarz E.M."/>
            <person name="Heppert J.K."/>
            <person name="Baniya A."/>
            <person name="Schwartz H.T."/>
            <person name="Tan C.-H."/>
            <person name="Antoshechkin I."/>
            <person name="Sternberg P.W."/>
            <person name="Goodrich-Blair H."/>
            <person name="Dillman A.R."/>
        </authorList>
    </citation>
    <scope>NUCLEOTIDE SEQUENCE</scope>
    <source>
        <strain evidence="9">PS9179</strain>
        <tissue evidence="9">Whole animal</tissue>
    </source>
</reference>
<feature type="transmembrane region" description="Helical" evidence="6">
    <location>
        <begin position="187"/>
        <end position="206"/>
    </location>
</feature>
<feature type="transmembrane region" description="Helical" evidence="6">
    <location>
        <begin position="149"/>
        <end position="167"/>
    </location>
</feature>
<feature type="transmembrane region" description="Helical" evidence="6">
    <location>
        <begin position="218"/>
        <end position="240"/>
    </location>
</feature>
<gene>
    <name evidence="9" type="ORF">QR680_007384</name>
</gene>
<feature type="coiled-coil region" evidence="7">
    <location>
        <begin position="1364"/>
        <end position="1391"/>
    </location>
</feature>
<accession>A0AA39M5W8</accession>
<keyword evidence="10" id="KW-1185">Reference proteome</keyword>
<comment type="similarity">
    <text evidence="2 6">Belongs to the nematode receptor-like protein srg family.</text>
</comment>
<feature type="transmembrane region" description="Helical" evidence="6">
    <location>
        <begin position="104"/>
        <end position="129"/>
    </location>
</feature>
<dbReference type="SUPFAM" id="SSF52540">
    <property type="entry name" value="P-loop containing nucleoside triphosphate hydrolases"/>
    <property type="match status" value="1"/>
</dbReference>
<feature type="transmembrane region" description="Helical" evidence="6">
    <location>
        <begin position="304"/>
        <end position="325"/>
    </location>
</feature>
<evidence type="ECO:0000259" key="8">
    <source>
        <dbReference type="Pfam" id="PF26633"/>
    </source>
</evidence>
<proteinExistence type="inferred from homology"/>
<evidence type="ECO:0000313" key="9">
    <source>
        <dbReference type="EMBL" id="KAK0422132.1"/>
    </source>
</evidence>
<dbReference type="GO" id="GO:0007606">
    <property type="term" value="P:sensory perception of chemical stimulus"/>
    <property type="evidence" value="ECO:0007669"/>
    <property type="project" value="UniProtKB-UniRule"/>
</dbReference>
<feature type="transmembrane region" description="Helical" evidence="6">
    <location>
        <begin position="260"/>
        <end position="284"/>
    </location>
</feature>
<evidence type="ECO:0000256" key="1">
    <source>
        <dbReference type="ARBA" id="ARBA00004141"/>
    </source>
</evidence>
<comment type="subcellular location">
    <subcellularLocation>
        <location evidence="1">Membrane</location>
        <topology evidence="1">Multi-pass membrane protein</topology>
    </subcellularLocation>
</comment>
<dbReference type="PANTHER" id="PTHR32046:SF11">
    <property type="entry name" value="IMMUNE-ASSOCIATED NUCLEOTIDE-BINDING PROTEIN 10-LIKE"/>
    <property type="match status" value="1"/>
</dbReference>
<evidence type="ECO:0000256" key="2">
    <source>
        <dbReference type="ARBA" id="ARBA00005692"/>
    </source>
</evidence>
<organism evidence="9 10">
    <name type="scientific">Steinernema hermaphroditum</name>
    <dbReference type="NCBI Taxonomy" id="289476"/>
    <lineage>
        <taxon>Eukaryota</taxon>
        <taxon>Metazoa</taxon>
        <taxon>Ecdysozoa</taxon>
        <taxon>Nematoda</taxon>
        <taxon>Chromadorea</taxon>
        <taxon>Rhabditida</taxon>
        <taxon>Tylenchina</taxon>
        <taxon>Panagrolaimomorpha</taxon>
        <taxon>Strongyloidoidea</taxon>
        <taxon>Steinernematidae</taxon>
        <taxon>Steinernema</taxon>
    </lineage>
</organism>
<evidence type="ECO:0000256" key="7">
    <source>
        <dbReference type="SAM" id="Coils"/>
    </source>
</evidence>
<dbReference type="InterPro" id="IPR027417">
    <property type="entry name" value="P-loop_NTPase"/>
</dbReference>
<dbReference type="PANTHER" id="PTHR32046">
    <property type="entry name" value="G DOMAIN-CONTAINING PROTEIN"/>
    <property type="match status" value="1"/>
</dbReference>
<dbReference type="GO" id="GO:0016020">
    <property type="term" value="C:membrane"/>
    <property type="evidence" value="ECO:0007669"/>
    <property type="project" value="UniProtKB-SubCell"/>
</dbReference>
<keyword evidence="7" id="KW-0175">Coiled coil</keyword>
<dbReference type="EMBL" id="JAUCMV010000001">
    <property type="protein sequence ID" value="KAK0422132.1"/>
    <property type="molecule type" value="Genomic_DNA"/>
</dbReference>
<feature type="transmembrane region" description="Helical" evidence="6">
    <location>
        <begin position="26"/>
        <end position="51"/>
    </location>
</feature>
<evidence type="ECO:0000313" key="10">
    <source>
        <dbReference type="Proteomes" id="UP001175271"/>
    </source>
</evidence>
<sequence>MPADGLLTRFGHSHKAVSALIMGNEISILVVGLLYGVPSFLLYVLILFQLIRPKYRSRFNNPFFRLCFVIGVVDCLGYLIFYFFTKLPQFSIASSIYSSPFFDSLVLTTSMHFSVFAVMYYQMFINCFLTLNRFTAIVFPIRHKKLSRVLFPVSIVATVVASIAPCWHIPTIGSSYVPLQADSPDEGLLYGIPSFLLYVLILFQLIRPKYRSRFNNPFFRLCFVIGVVDCLGYLIFYFFFKLPMFSIASSIYGSPFFDSLAFTTSIHFSLFIFMYYQIFINCFLTLNRFTAIVFPIRHKKLSRVLFPVSIVATVVASIAPCWQILTIGSSYIPLQAETPDEGYRLVLKSTMDNLPYDFLDQVSSVLSEEQLRMVRSLDAPKWTQVAHSHELRRRYFDVNINIFYAPNGTLFDDGRIAVQFEEVTVDSVHGPLLNCDNLDVLKSLDQRLIRFHKLDFHYTQFCGEPFCTNITEIVDYVTQRLHSGSSLTVESPSREDVDTNPLVLLVNTEKILNFKKFELRRDCGELCQQILLFQMGNNPQLNELFLVGSEKWNGEAEKEAVKQFINKRGPKALGLKHDSALESVEVYLKKWLLDPTFEMELAFVESEQDLSYFGRYMHRLAENWYGRSHPENENSCVLAQLDDFPLKLSIRFCADSGSLPDSWKEMLPAECVDKDMAVMRSIRICQVQDDPFKVTDAEGFIYQLNTTTDETVFYVCSMEGCRALVRAPKLSTDGDGLLFVEHNHEMEKPDNDTPLNSLSPQLDEDFDIVSIHDVVRPAYDFIPLDISVPKKSTPFSMVCPLECTEEVRQWFCGKCDGPLVYDYQHFFYCHCGAFPRDMASFKCSHENHKEEFVEATKDDLEKVFDEYGSCEEINILLLGETGAGKSTWVNSIFNYVKFSSLDEAIRSGDPEIPIHSVLNAKIKGCSVRIEIGEADDNESQIVGESATQKPKTYTFLYEHRLIRFIDVPGVGDCRGVTQDRKNFSMIMNALDAYRTLHGIAILIPAGTSRLTVAMRYCINTLLTQLHQDAAKNIIFCFTKSRSYDYDAGDTEPILQKHLTEFEIEKNVNISLTEETMYSFDNEGFNYLCFALNGHFLPRKEVFAESWEISLENSYRALNHFLAIEPHSTRDMLSINEAKRIILGLTPISVEITKNIQLNKRIIRAMKMSLMQTKKKSVDLSKMLNYQQTVVECVPLNKPRTVCASHSCTGKIPIPGTKETMVVYKTVCHDGCGVRGSTLDKYPNPRLQYCRALKSDISKCVNCGCSWNCHLHISYEHVQRTKNMINRSVQNVLNKNDDKRVQLQDVITGLEERFAVLNSQELKVKSIAAKFMAFLQSNAIAVTNDAYGEYLKMCIDQAKQEVAATGEGQQKVEELEKYLREYEQEVAIFSARVKGNEKITVEDVEDMKNELKNMSELGPQFCSFMNALEKVDEQEKEDPEEVHLSWFGTEMKYYKNGMRERVWAGINKIQNMF</sequence>
<comment type="caution">
    <text evidence="6">Lacks conserved residue(s) required for the propagation of feature annotation.</text>
</comment>
<comment type="caution">
    <text evidence="9">The sequence shown here is derived from an EMBL/GenBank/DDBJ whole genome shotgun (WGS) entry which is preliminary data.</text>
</comment>
<evidence type="ECO:0000256" key="4">
    <source>
        <dbReference type="ARBA" id="ARBA00022989"/>
    </source>
</evidence>
<feature type="transmembrane region" description="Helical" evidence="6">
    <location>
        <begin position="63"/>
        <end position="84"/>
    </location>
</feature>
<evidence type="ECO:0000256" key="5">
    <source>
        <dbReference type="ARBA" id="ARBA00023136"/>
    </source>
</evidence>
<evidence type="ECO:0000256" key="3">
    <source>
        <dbReference type="ARBA" id="ARBA00022692"/>
    </source>
</evidence>
<feature type="domain" description="DUF8206" evidence="8">
    <location>
        <begin position="1195"/>
        <end position="1275"/>
    </location>
</feature>
<dbReference type="Pfam" id="PF26633">
    <property type="entry name" value="DUF8206"/>
    <property type="match status" value="1"/>
</dbReference>